<dbReference type="GO" id="GO:0032456">
    <property type="term" value="P:endocytic recycling"/>
    <property type="evidence" value="ECO:0007669"/>
    <property type="project" value="TreeGrafter"/>
</dbReference>
<evidence type="ECO:0000256" key="1">
    <source>
        <dbReference type="ARBA" id="ARBA00006080"/>
    </source>
</evidence>
<evidence type="ECO:0000313" key="4">
    <source>
        <dbReference type="EMBL" id="KAK4474657.1"/>
    </source>
</evidence>
<organism evidence="4 5">
    <name type="scientific">Schistosoma mekongi</name>
    <name type="common">Parasitic worm</name>
    <dbReference type="NCBI Taxonomy" id="38744"/>
    <lineage>
        <taxon>Eukaryota</taxon>
        <taxon>Metazoa</taxon>
        <taxon>Spiralia</taxon>
        <taxon>Lophotrochozoa</taxon>
        <taxon>Platyhelminthes</taxon>
        <taxon>Trematoda</taxon>
        <taxon>Digenea</taxon>
        <taxon>Strigeidida</taxon>
        <taxon>Schistosomatoidea</taxon>
        <taxon>Schistosomatidae</taxon>
        <taxon>Schistosoma</taxon>
    </lineage>
</organism>
<dbReference type="GO" id="GO:0048193">
    <property type="term" value="P:Golgi vesicle transport"/>
    <property type="evidence" value="ECO:0007669"/>
    <property type="project" value="TreeGrafter"/>
</dbReference>
<evidence type="ECO:0000256" key="3">
    <source>
        <dbReference type="RuleBase" id="RU368010"/>
    </source>
</evidence>
<keyword evidence="5" id="KW-1185">Reference proteome</keyword>
<keyword evidence="3" id="KW-0813">Transport</keyword>
<dbReference type="GO" id="GO:0042147">
    <property type="term" value="P:retrograde transport, endosome to Golgi"/>
    <property type="evidence" value="ECO:0007669"/>
    <property type="project" value="UniProtKB-UniRule"/>
</dbReference>
<dbReference type="PANTHER" id="PTHR15954">
    <property type="entry name" value="VACUOLAR PROTEIN SORTING-ASSOCIATED PROTEIN 51 HOMOLOG"/>
    <property type="match status" value="1"/>
</dbReference>
<keyword evidence="3" id="KW-0445">Lipid transport</keyword>
<evidence type="ECO:0000313" key="5">
    <source>
        <dbReference type="Proteomes" id="UP001292079"/>
    </source>
</evidence>
<dbReference type="EMBL" id="JALJAT010000001">
    <property type="protein sequence ID" value="KAK4474657.1"/>
    <property type="molecule type" value="Genomic_DNA"/>
</dbReference>
<dbReference type="Pfam" id="PF08700">
    <property type="entry name" value="VPS51_Exo84_N"/>
    <property type="match status" value="1"/>
</dbReference>
<sequence length="303" mass="34983">MEEDLQRKAIKQRLKKFYGSDTNSSLTDRDDPVNIDSPSFDAHLYLDRSLKTKDLSDLMSEEKVLAEQIRSLDSDMQTLVYDNYSKFINATDTIRMMKSNFSYVRAEMNLLLQNIGSIVSVSGTINESLADKRKKLSTLTKTQLTLNKLNYLVELPLSLRKYMNKCDWDQTVLDLNKAKYILKSYHNTPSFRSIREDCAEIVSEICSRLWRQFEESSDVAECSNHLKILQQLGFSRQKLSRAILRLAKRQISQRLAYIKTLVCEVDKPNISRDKAFDPAVNFGNDFVHEPPAGERVDFKTLLL</sequence>
<dbReference type="GO" id="GO:0007030">
    <property type="term" value="P:Golgi organization"/>
    <property type="evidence" value="ECO:0007669"/>
    <property type="project" value="UniProtKB-UniRule"/>
</dbReference>
<accession>A0AAE2D854</accession>
<comment type="function">
    <text evidence="3">Acts as component of the GARP complex that is involved in retrograde transport from early and late endosomes to the trans-Golgi network (TGN).</text>
</comment>
<comment type="subunit">
    <text evidence="3">Component of the Golgi-associated retrograde protein (GARP) complex.</text>
</comment>
<dbReference type="GO" id="GO:0015031">
    <property type="term" value="P:protein transport"/>
    <property type="evidence" value="ECO:0007669"/>
    <property type="project" value="UniProtKB-UniRule"/>
</dbReference>
<dbReference type="GO" id="GO:0000938">
    <property type="term" value="C:GARP complex"/>
    <property type="evidence" value="ECO:0007669"/>
    <property type="project" value="UniProtKB-UniRule"/>
</dbReference>
<gene>
    <name evidence="4" type="ORF">MN116_001790</name>
</gene>
<dbReference type="GO" id="GO:0006869">
    <property type="term" value="P:lipid transport"/>
    <property type="evidence" value="ECO:0007669"/>
    <property type="project" value="UniProtKB-UniRule"/>
</dbReference>
<dbReference type="Proteomes" id="UP001292079">
    <property type="component" value="Unassembled WGS sequence"/>
</dbReference>
<evidence type="ECO:0000256" key="2">
    <source>
        <dbReference type="ARBA" id="ARBA00016122"/>
    </source>
</evidence>
<dbReference type="AlphaFoldDB" id="A0AAE2D854"/>
<dbReference type="PANTHER" id="PTHR15954:SF4">
    <property type="entry name" value="VACUOLAR PROTEIN SORTING-ASSOCIATED PROTEIN 51 HOMOLOG"/>
    <property type="match status" value="1"/>
</dbReference>
<name>A0AAE2D854_SCHME</name>
<keyword evidence="3" id="KW-0653">Protein transport</keyword>
<dbReference type="GO" id="GO:0016020">
    <property type="term" value="C:membrane"/>
    <property type="evidence" value="ECO:0007669"/>
    <property type="project" value="TreeGrafter"/>
</dbReference>
<protein>
    <recommendedName>
        <fullName evidence="2 3">Vacuolar protein sorting-associated protein 51 homolog</fullName>
    </recommendedName>
</protein>
<dbReference type="InterPro" id="IPR014812">
    <property type="entry name" value="Vps51"/>
</dbReference>
<dbReference type="GO" id="GO:0005829">
    <property type="term" value="C:cytosol"/>
    <property type="evidence" value="ECO:0007669"/>
    <property type="project" value="GOC"/>
</dbReference>
<reference evidence="4" key="2">
    <citation type="journal article" date="2023" name="Infect Dis Poverty">
        <title>Chromosome-scale genome of the human blood fluke Schistosoma mekongi and its implications for public health.</title>
        <authorList>
            <person name="Zhou M."/>
            <person name="Xu L."/>
            <person name="Xu D."/>
            <person name="Chen W."/>
            <person name="Khan J."/>
            <person name="Hu Y."/>
            <person name="Huang H."/>
            <person name="Wei H."/>
            <person name="Zhang Y."/>
            <person name="Chusongsang P."/>
            <person name="Tanasarnprasert K."/>
            <person name="Hu X."/>
            <person name="Limpanont Y."/>
            <person name="Lv Z."/>
        </authorList>
    </citation>
    <scope>NUCLEOTIDE SEQUENCE</scope>
    <source>
        <strain evidence="4">LV_2022a</strain>
    </source>
</reference>
<comment type="caution">
    <text evidence="4">The sequence shown here is derived from an EMBL/GenBank/DDBJ whole genome shotgun (WGS) entry which is preliminary data.</text>
</comment>
<proteinExistence type="inferred from homology"/>
<comment type="similarity">
    <text evidence="1 3">Belongs to the VPS51 family.</text>
</comment>
<reference evidence="4" key="1">
    <citation type="submission" date="2022-04" db="EMBL/GenBank/DDBJ databases">
        <authorList>
            <person name="Xu L."/>
            <person name="Lv Z."/>
        </authorList>
    </citation>
    <scope>NUCLEOTIDE SEQUENCE</scope>
    <source>
        <strain evidence="4">LV_2022a</strain>
    </source>
</reference>
<comment type="subcellular location">
    <subcellularLocation>
        <location evidence="3">Golgi apparatus</location>
        <location evidence="3">trans-Golgi network</location>
    </subcellularLocation>
</comment>
<dbReference type="GO" id="GO:1990745">
    <property type="term" value="C:EARP complex"/>
    <property type="evidence" value="ECO:0007669"/>
    <property type="project" value="TreeGrafter"/>
</dbReference>
<dbReference type="GO" id="GO:0007041">
    <property type="term" value="P:lysosomal transport"/>
    <property type="evidence" value="ECO:0007669"/>
    <property type="project" value="TreeGrafter"/>
</dbReference>
<keyword evidence="3" id="KW-0333">Golgi apparatus</keyword>